<evidence type="ECO:0000313" key="3">
    <source>
        <dbReference type="EMBL" id="RXG13245.1"/>
    </source>
</evidence>
<dbReference type="EMBL" id="QOVI01000005">
    <property type="protein sequence ID" value="RXG13245.1"/>
    <property type="molecule type" value="Genomic_DNA"/>
</dbReference>
<keyword evidence="4" id="KW-1185">Reference proteome</keyword>
<keyword evidence="2" id="KW-0732">Signal</keyword>
<dbReference type="Proteomes" id="UP000289821">
    <property type="component" value="Unassembled WGS sequence"/>
</dbReference>
<feature type="compositionally biased region" description="Basic and acidic residues" evidence="1">
    <location>
        <begin position="206"/>
        <end position="218"/>
    </location>
</feature>
<dbReference type="AlphaFoldDB" id="A0A4Q0NSP0"/>
<dbReference type="RefSeq" id="WP_128762022.1">
    <property type="nucleotide sequence ID" value="NZ_QOVI01000005.1"/>
</dbReference>
<organism evidence="3 4">
    <name type="scientific">Leeuwenhoekiella aestuarii</name>
    <dbReference type="NCBI Taxonomy" id="2249426"/>
    <lineage>
        <taxon>Bacteria</taxon>
        <taxon>Pseudomonadati</taxon>
        <taxon>Bacteroidota</taxon>
        <taxon>Flavobacteriia</taxon>
        <taxon>Flavobacteriales</taxon>
        <taxon>Flavobacteriaceae</taxon>
        <taxon>Leeuwenhoekiella</taxon>
    </lineage>
</organism>
<gene>
    <name evidence="3" type="ORF">DSM04_105223</name>
</gene>
<protein>
    <submittedName>
        <fullName evidence="3">Uncharacterized protein</fullName>
    </submittedName>
</protein>
<reference evidence="3 4" key="1">
    <citation type="submission" date="2018-07" db="EMBL/GenBank/DDBJ databases">
        <title>Leeuwenhoekiella genomics.</title>
        <authorList>
            <person name="Tahon G."/>
            <person name="Willems A."/>
        </authorList>
    </citation>
    <scope>NUCLEOTIDE SEQUENCE [LARGE SCALE GENOMIC DNA]</scope>
    <source>
        <strain evidence="3 4">R-50232</strain>
    </source>
</reference>
<proteinExistence type="predicted"/>
<evidence type="ECO:0000313" key="4">
    <source>
        <dbReference type="Proteomes" id="UP000289821"/>
    </source>
</evidence>
<evidence type="ECO:0000256" key="2">
    <source>
        <dbReference type="SAM" id="SignalP"/>
    </source>
</evidence>
<feature type="region of interest" description="Disordered" evidence="1">
    <location>
        <begin position="199"/>
        <end position="226"/>
    </location>
</feature>
<feature type="signal peptide" evidence="2">
    <location>
        <begin position="1"/>
        <end position="22"/>
    </location>
</feature>
<name>A0A4Q0NSP0_9FLAO</name>
<evidence type="ECO:0000256" key="1">
    <source>
        <dbReference type="SAM" id="MobiDB-lite"/>
    </source>
</evidence>
<feature type="chain" id="PRO_5020915366" evidence="2">
    <location>
        <begin position="23"/>
        <end position="279"/>
    </location>
</feature>
<sequence length="279" mass="30293">MRTKLLLCLFIALVGLNTNLSAQDAADVVYMLNGETKKGKVTAVHEDNIEFIYSGEDLNYDIKKSEIAKITFSSGRTQVFNEQPAAPTAMAAPVSATTAASRKNKLAVLPFVMVSNDQGLMSEAMSGQVQQTAINSFKKNTNQVIVQEAMTTNAILLQNGLDPTSIKTMLPKDVASLLGVEFVVYGTANIEFEGTRTSGLSSTTYKNDKDKDKRKGRELTSNSSTTTTNYDTTIGLTIVSDTGSTLYSVNRNGFGSSLDTYEGTLSYLIKRCPWGTKRK</sequence>
<dbReference type="Gene3D" id="3.40.50.10610">
    <property type="entry name" value="ABC-type transport auxiliary lipoprotein component"/>
    <property type="match status" value="1"/>
</dbReference>
<accession>A0A4Q0NSP0</accession>
<comment type="caution">
    <text evidence="3">The sequence shown here is derived from an EMBL/GenBank/DDBJ whole genome shotgun (WGS) entry which is preliminary data.</text>
</comment>